<comment type="subcellular location">
    <subcellularLocation>
        <location evidence="1">Membrane</location>
        <topology evidence="1">Multi-pass membrane protein</topology>
    </subcellularLocation>
</comment>
<name>A0A1H0QR56_9CLOT</name>
<dbReference type="PANTHER" id="PTHR43427">
    <property type="entry name" value="CHLORIDE CHANNEL PROTEIN CLC-E"/>
    <property type="match status" value="1"/>
</dbReference>
<keyword evidence="4 5" id="KW-0472">Membrane</keyword>
<dbReference type="GO" id="GO:0016020">
    <property type="term" value="C:membrane"/>
    <property type="evidence" value="ECO:0007669"/>
    <property type="project" value="UniProtKB-SubCell"/>
</dbReference>
<feature type="transmembrane region" description="Helical" evidence="5">
    <location>
        <begin position="305"/>
        <end position="324"/>
    </location>
</feature>
<dbReference type="Gene3D" id="1.10.3080.10">
    <property type="entry name" value="Clc chloride channel"/>
    <property type="match status" value="1"/>
</dbReference>
<evidence type="ECO:0000313" key="7">
    <source>
        <dbReference type="Proteomes" id="UP000198597"/>
    </source>
</evidence>
<dbReference type="CDD" id="cd00400">
    <property type="entry name" value="Voltage_gated_ClC"/>
    <property type="match status" value="1"/>
</dbReference>
<feature type="transmembrane region" description="Helical" evidence="5">
    <location>
        <begin position="190"/>
        <end position="210"/>
    </location>
</feature>
<sequence>MKKKYFKLSILTLYGIIIGGFVGLLTWTFLSIINLGVHFLWHTLPSYFSIKYWTVIMCLIGGLLVGLCQKFFGEYPRKMPEVVSEYKETNRVDYKNIHKATLSALIVLLFGASLGPEAALVGIVGGLVTWTGDILKSFFKENEEFREYTTLLTNFEIKATMALIFRAPLYGISDFFNDKDDSSAIKKLKVVIYSITTLSGFLIFTLLLKIDNRPSFSADFGSSIIGNKELISTIPLILVGISIALLYEFFGKFLHTITKPLNKHKIFKAILGGLILGIIGTLLPSTLFSGEHELKVLAVEWSTTSAYLLIITGLCKLFVTEVCLSTGWRGGHIFPIVFSGISIGYGFSMIFSLDPVLCAAIITASLTSTALKSPLVALFLLIIFFPLNLWPLMIVACFIPKYLLKLKNSKTITGGNTVG</sequence>
<protein>
    <submittedName>
        <fullName evidence="6">H+/Cl-antiporter ClcA</fullName>
    </submittedName>
</protein>
<dbReference type="EMBL" id="FNJM01000002">
    <property type="protein sequence ID" value="SDP19196.1"/>
    <property type="molecule type" value="Genomic_DNA"/>
</dbReference>
<dbReference type="STRING" id="94869.SAMN04488529_102461"/>
<evidence type="ECO:0000256" key="2">
    <source>
        <dbReference type="ARBA" id="ARBA00022692"/>
    </source>
</evidence>
<evidence type="ECO:0000256" key="3">
    <source>
        <dbReference type="ARBA" id="ARBA00022989"/>
    </source>
</evidence>
<feature type="transmembrane region" description="Helical" evidence="5">
    <location>
        <begin position="230"/>
        <end position="254"/>
    </location>
</feature>
<dbReference type="InterPro" id="IPR001807">
    <property type="entry name" value="ClC"/>
</dbReference>
<feature type="transmembrane region" description="Helical" evidence="5">
    <location>
        <begin position="12"/>
        <end position="40"/>
    </location>
</feature>
<evidence type="ECO:0000256" key="1">
    <source>
        <dbReference type="ARBA" id="ARBA00004141"/>
    </source>
</evidence>
<dbReference type="Pfam" id="PF00654">
    <property type="entry name" value="Voltage_CLC"/>
    <property type="match status" value="1"/>
</dbReference>
<reference evidence="6 7" key="1">
    <citation type="submission" date="2016-10" db="EMBL/GenBank/DDBJ databases">
        <authorList>
            <person name="de Groot N.N."/>
        </authorList>
    </citation>
    <scope>NUCLEOTIDE SEQUENCE [LARGE SCALE GENOMIC DNA]</scope>
    <source>
        <strain evidence="6 7">DSM 12272</strain>
    </source>
</reference>
<dbReference type="GO" id="GO:0015108">
    <property type="term" value="F:chloride transmembrane transporter activity"/>
    <property type="evidence" value="ECO:0007669"/>
    <property type="project" value="InterPro"/>
</dbReference>
<keyword evidence="2 5" id="KW-0812">Transmembrane</keyword>
<dbReference type="Proteomes" id="UP000198597">
    <property type="component" value="Unassembled WGS sequence"/>
</dbReference>
<organism evidence="6 7">
    <name type="scientific">Clostridium gasigenes</name>
    <dbReference type="NCBI Taxonomy" id="94869"/>
    <lineage>
        <taxon>Bacteria</taxon>
        <taxon>Bacillati</taxon>
        <taxon>Bacillota</taxon>
        <taxon>Clostridia</taxon>
        <taxon>Eubacteriales</taxon>
        <taxon>Clostridiaceae</taxon>
        <taxon>Clostridium</taxon>
    </lineage>
</organism>
<proteinExistence type="predicted"/>
<feature type="transmembrane region" description="Helical" evidence="5">
    <location>
        <begin position="375"/>
        <end position="399"/>
    </location>
</feature>
<dbReference type="InterPro" id="IPR014743">
    <property type="entry name" value="Cl-channel_core"/>
</dbReference>
<dbReference type="PANTHER" id="PTHR43427:SF12">
    <property type="entry name" value="CHLORIDE TRANSPORTER"/>
    <property type="match status" value="1"/>
</dbReference>
<keyword evidence="3 5" id="KW-1133">Transmembrane helix</keyword>
<evidence type="ECO:0000313" key="6">
    <source>
        <dbReference type="EMBL" id="SDP19196.1"/>
    </source>
</evidence>
<gene>
    <name evidence="6" type="ORF">SAMN04488529_102461</name>
</gene>
<evidence type="ECO:0000256" key="5">
    <source>
        <dbReference type="SAM" id="Phobius"/>
    </source>
</evidence>
<dbReference type="RefSeq" id="WP_089967450.1">
    <property type="nucleotide sequence ID" value="NZ_FNJM01000002.1"/>
</dbReference>
<accession>A0A1H0QR56</accession>
<evidence type="ECO:0000256" key="4">
    <source>
        <dbReference type="ARBA" id="ARBA00023136"/>
    </source>
</evidence>
<dbReference type="OrthoDB" id="2729535at2"/>
<feature type="transmembrane region" description="Helical" evidence="5">
    <location>
        <begin position="104"/>
        <end position="128"/>
    </location>
</feature>
<feature type="transmembrane region" description="Helical" evidence="5">
    <location>
        <begin position="336"/>
        <end position="363"/>
    </location>
</feature>
<feature type="transmembrane region" description="Helical" evidence="5">
    <location>
        <begin position="52"/>
        <end position="72"/>
    </location>
</feature>
<dbReference type="SUPFAM" id="SSF81340">
    <property type="entry name" value="Clc chloride channel"/>
    <property type="match status" value="1"/>
</dbReference>
<dbReference type="InterPro" id="IPR050368">
    <property type="entry name" value="ClC-type_chloride_channel"/>
</dbReference>
<feature type="transmembrane region" description="Helical" evidence="5">
    <location>
        <begin position="148"/>
        <end position="169"/>
    </location>
</feature>
<feature type="transmembrane region" description="Helical" evidence="5">
    <location>
        <begin position="266"/>
        <end position="285"/>
    </location>
</feature>
<dbReference type="AlphaFoldDB" id="A0A1H0QR56"/>
<keyword evidence="7" id="KW-1185">Reference proteome</keyword>